<name>A0A323V5G8_9ACTN</name>
<feature type="region of interest" description="Disordered" evidence="1">
    <location>
        <begin position="34"/>
        <end position="63"/>
    </location>
</feature>
<dbReference type="Proteomes" id="UP000247602">
    <property type="component" value="Unassembled WGS sequence"/>
</dbReference>
<evidence type="ECO:0000256" key="1">
    <source>
        <dbReference type="SAM" id="MobiDB-lite"/>
    </source>
</evidence>
<organism evidence="2 3">
    <name type="scientific">Modestobacter versicolor</name>
    <dbReference type="NCBI Taxonomy" id="429133"/>
    <lineage>
        <taxon>Bacteria</taxon>
        <taxon>Bacillati</taxon>
        <taxon>Actinomycetota</taxon>
        <taxon>Actinomycetes</taxon>
        <taxon>Geodermatophilales</taxon>
        <taxon>Geodermatophilaceae</taxon>
        <taxon>Modestobacter</taxon>
    </lineage>
</organism>
<keyword evidence="3" id="KW-1185">Reference proteome</keyword>
<protein>
    <submittedName>
        <fullName evidence="2">Uncharacterized protein</fullName>
    </submittedName>
</protein>
<dbReference type="EMBL" id="QKNV01000279">
    <property type="protein sequence ID" value="PZA19731.1"/>
    <property type="molecule type" value="Genomic_DNA"/>
</dbReference>
<feature type="compositionally biased region" description="Low complexity" evidence="1">
    <location>
        <begin position="48"/>
        <end position="63"/>
    </location>
</feature>
<evidence type="ECO:0000313" key="2">
    <source>
        <dbReference type="EMBL" id="PZA19731.1"/>
    </source>
</evidence>
<accession>A0A323V5G8</accession>
<sequence length="104" mass="10335">MPGCAARWRASASSCSINVTSAGVWVPRNTRTNASAMSASGSKRARRVGSPVSGSVSRCRSTTTCRSTSATSAGLNPVVPSSRRVSASAATIAGTTAGLVTSAS</sequence>
<gene>
    <name evidence="2" type="ORF">DMO24_19160</name>
</gene>
<reference evidence="2 3" key="1">
    <citation type="submission" date="2018-06" db="EMBL/GenBank/DDBJ databases">
        <title>Draft genome sequence of Modestobacter versicolor CP153-2.</title>
        <authorList>
            <person name="Gundlapally S.R."/>
        </authorList>
    </citation>
    <scope>NUCLEOTIDE SEQUENCE [LARGE SCALE GENOMIC DNA]</scope>
    <source>
        <strain evidence="2 3">CP153-2</strain>
    </source>
</reference>
<proteinExistence type="predicted"/>
<dbReference type="AlphaFoldDB" id="A0A323V5G8"/>
<evidence type="ECO:0000313" key="3">
    <source>
        <dbReference type="Proteomes" id="UP000247602"/>
    </source>
</evidence>
<comment type="caution">
    <text evidence="2">The sequence shown here is derived from an EMBL/GenBank/DDBJ whole genome shotgun (WGS) entry which is preliminary data.</text>
</comment>